<dbReference type="PANTHER" id="PTHR33434:SF2">
    <property type="entry name" value="FATTY ACID-BINDING PROTEIN TM_1468"/>
    <property type="match status" value="1"/>
</dbReference>
<dbReference type="PROSITE" id="PS51482">
    <property type="entry name" value="DEGV"/>
    <property type="match status" value="1"/>
</dbReference>
<dbReference type="EMBL" id="UGGP01000001">
    <property type="protein sequence ID" value="STO07401.1"/>
    <property type="molecule type" value="Genomic_DNA"/>
</dbReference>
<dbReference type="Gene3D" id="3.30.1180.10">
    <property type="match status" value="1"/>
</dbReference>
<proteinExistence type="predicted"/>
<dbReference type="OrthoDB" id="1638652at2"/>
<dbReference type="STRING" id="1397694.GCA_000702585_01262"/>
<dbReference type="InterPro" id="IPR003797">
    <property type="entry name" value="DegV"/>
</dbReference>
<dbReference type="Pfam" id="PF02645">
    <property type="entry name" value="DegV"/>
    <property type="match status" value="1"/>
</dbReference>
<dbReference type="Gene3D" id="3.40.50.10170">
    <property type="match status" value="1"/>
</dbReference>
<dbReference type="AlphaFoldDB" id="A0A377FRE6"/>
<evidence type="ECO:0000313" key="2">
    <source>
        <dbReference type="EMBL" id="STO07401.1"/>
    </source>
</evidence>
<evidence type="ECO:0000256" key="1">
    <source>
        <dbReference type="ARBA" id="ARBA00023121"/>
    </source>
</evidence>
<dbReference type="PANTHER" id="PTHR33434">
    <property type="entry name" value="DEGV DOMAIN-CONTAINING PROTEIN DR_1986-RELATED"/>
    <property type="match status" value="1"/>
</dbReference>
<sequence length="283" mass="31251">MTKIAWITDSMANFSKEEAAKLGVEIVPIQLIVDGSGYSEVDLSLEDLHRYMIDQKKEAKTSQPIFGDFIARYERLKEDGYDCAIAVHCSNGLSSTVKNSSAAAEAAGFTVYTVDSHAALEAQQELVRIGRAAQEEGKSPQEIVALLEAWRDKKNFFMIIGNMETMRRGGRVSSGELFLANILNIKPIITLDEAGKVIPFKKARSLKKAYAEMVTELERRHAANGVKDNRVFVQTALAPQMQDDLVALIESKLPDLEVVKTRFCPSIAVHAGFETVGVLWLDA</sequence>
<name>A0A377FRE6_9BACL</name>
<keyword evidence="1" id="KW-0446">Lipid-binding</keyword>
<organism evidence="2 3">
    <name type="scientific">Exiguobacterium aurantiacum</name>
    <dbReference type="NCBI Taxonomy" id="33987"/>
    <lineage>
        <taxon>Bacteria</taxon>
        <taxon>Bacillati</taxon>
        <taxon>Bacillota</taxon>
        <taxon>Bacilli</taxon>
        <taxon>Bacillales</taxon>
        <taxon>Bacillales Family XII. Incertae Sedis</taxon>
        <taxon>Exiguobacterium</taxon>
    </lineage>
</organism>
<evidence type="ECO:0000313" key="3">
    <source>
        <dbReference type="Proteomes" id="UP000254060"/>
    </source>
</evidence>
<dbReference type="SUPFAM" id="SSF82549">
    <property type="entry name" value="DAK1/DegV-like"/>
    <property type="match status" value="1"/>
</dbReference>
<gene>
    <name evidence="2" type="ORF">NCTC13163_00747</name>
</gene>
<accession>A0A377FRE6</accession>
<dbReference type="InterPro" id="IPR050270">
    <property type="entry name" value="DegV_domain_contain"/>
</dbReference>
<dbReference type="InterPro" id="IPR043168">
    <property type="entry name" value="DegV_C"/>
</dbReference>
<dbReference type="GO" id="GO:0008289">
    <property type="term" value="F:lipid binding"/>
    <property type="evidence" value="ECO:0007669"/>
    <property type="project" value="UniProtKB-KW"/>
</dbReference>
<dbReference type="RefSeq" id="WP_024370581.1">
    <property type="nucleotide sequence ID" value="NZ_UGGP01000001.1"/>
</dbReference>
<dbReference type="Proteomes" id="UP000254060">
    <property type="component" value="Unassembled WGS sequence"/>
</dbReference>
<reference evidence="2 3" key="1">
    <citation type="submission" date="2018-06" db="EMBL/GenBank/DDBJ databases">
        <authorList>
            <consortium name="Pathogen Informatics"/>
            <person name="Doyle S."/>
        </authorList>
    </citation>
    <scope>NUCLEOTIDE SEQUENCE [LARGE SCALE GENOMIC DNA]</scope>
    <source>
        <strain evidence="2 3">NCTC13163</strain>
    </source>
</reference>
<dbReference type="NCBIfam" id="TIGR00762">
    <property type="entry name" value="DegV"/>
    <property type="match status" value="1"/>
</dbReference>
<protein>
    <submittedName>
        <fullName evidence="2">DegV domain-containing protein SAV1425</fullName>
    </submittedName>
</protein>